<comment type="caution">
    <text evidence="2">The sequence shown here is derived from an EMBL/GenBank/DDBJ whole genome shotgun (WGS) entry which is preliminary data.</text>
</comment>
<dbReference type="InterPro" id="IPR052159">
    <property type="entry name" value="Competence_DNA_uptake"/>
</dbReference>
<dbReference type="InterPro" id="IPR001279">
    <property type="entry name" value="Metallo-B-lactamas"/>
</dbReference>
<dbReference type="Pfam" id="PF00753">
    <property type="entry name" value="Lactamase_B"/>
    <property type="match status" value="1"/>
</dbReference>
<dbReference type="CDD" id="cd07731">
    <property type="entry name" value="ComA-like_MBL-fold"/>
    <property type="match status" value="1"/>
</dbReference>
<name>A0A6M0H577_9CLOT</name>
<dbReference type="EMBL" id="JAAGPU010000012">
    <property type="protein sequence ID" value="NEU04732.1"/>
    <property type="molecule type" value="Genomic_DNA"/>
</dbReference>
<sequence length="371" mass="41257">MKNKWKIRTIISLLLVFMVSFLMIGCEIEGDISDRKNTKENNLTVSFIDVGQADSILIQCGNETMLIDAGNNDDGKIVENHLKKMNVSKIDYLVGTHPHEDHIGPLDYVIDNFKIGTVYMPKKTATTKTFKDVVNSLNKKGLKPIAPKVGDTFNIGSAKATIIAPAEDYKDANESSIVIKIQYEDTSFLFAGDAETLSENDMLKSGTDLSADVLKLAHHGSRTSSSDKFLDKVNPKYAIISCEKNNDYGHPHIETINKMKNRNIIVHRTDEEGTIIATSDGKNISFDKNNGTYNEGAKVNLEQNDEKDIEADSISENKNENDMKVYFTEKGKSYHLDKDCSSLKNSKNILMGTLKEAKDKGKSDPCDRCAL</sequence>
<gene>
    <name evidence="2" type="ORF">G3M99_07680</name>
</gene>
<feature type="domain" description="Metallo-beta-lactamase" evidence="1">
    <location>
        <begin position="52"/>
        <end position="244"/>
    </location>
</feature>
<reference evidence="2 3" key="1">
    <citation type="submission" date="2020-02" db="EMBL/GenBank/DDBJ databases">
        <title>Genome assembly of a novel Clostridium senegalense strain.</title>
        <authorList>
            <person name="Gupta T.B."/>
            <person name="Jauregui R."/>
            <person name="Maclean P."/>
            <person name="Nawarathana A."/>
            <person name="Brightwell G."/>
        </authorList>
    </citation>
    <scope>NUCLEOTIDE SEQUENCE [LARGE SCALE GENOMIC DNA]</scope>
    <source>
        <strain evidence="2 3">AGRFS4</strain>
    </source>
</reference>
<dbReference type="SUPFAM" id="SSF56281">
    <property type="entry name" value="Metallo-hydrolase/oxidoreductase"/>
    <property type="match status" value="1"/>
</dbReference>
<evidence type="ECO:0000259" key="1">
    <source>
        <dbReference type="SMART" id="SM00849"/>
    </source>
</evidence>
<organism evidence="2 3">
    <name type="scientific">Clostridium senegalense</name>
    <dbReference type="NCBI Taxonomy" id="1465809"/>
    <lineage>
        <taxon>Bacteria</taxon>
        <taxon>Bacillati</taxon>
        <taxon>Bacillota</taxon>
        <taxon>Clostridia</taxon>
        <taxon>Eubacteriales</taxon>
        <taxon>Clostridiaceae</taxon>
        <taxon>Clostridium</taxon>
    </lineage>
</organism>
<proteinExistence type="predicted"/>
<dbReference type="InterPro" id="IPR036866">
    <property type="entry name" value="RibonucZ/Hydroxyglut_hydro"/>
</dbReference>
<evidence type="ECO:0000313" key="2">
    <source>
        <dbReference type="EMBL" id="NEU04732.1"/>
    </source>
</evidence>
<dbReference type="SMART" id="SM00849">
    <property type="entry name" value="Lactamase_B"/>
    <property type="match status" value="1"/>
</dbReference>
<dbReference type="PANTHER" id="PTHR30619:SF7">
    <property type="entry name" value="BETA-LACTAMASE DOMAIN PROTEIN"/>
    <property type="match status" value="1"/>
</dbReference>
<dbReference type="RefSeq" id="WP_199869739.1">
    <property type="nucleotide sequence ID" value="NZ_JAAGPU010000012.1"/>
</dbReference>
<dbReference type="GO" id="GO:0016787">
    <property type="term" value="F:hydrolase activity"/>
    <property type="evidence" value="ECO:0007669"/>
    <property type="project" value="UniProtKB-KW"/>
</dbReference>
<dbReference type="InterPro" id="IPR035681">
    <property type="entry name" value="ComA-like_MBL"/>
</dbReference>
<accession>A0A6M0H577</accession>
<evidence type="ECO:0000313" key="3">
    <source>
        <dbReference type="Proteomes" id="UP000481872"/>
    </source>
</evidence>
<keyword evidence="3" id="KW-1185">Reference proteome</keyword>
<dbReference type="Proteomes" id="UP000481872">
    <property type="component" value="Unassembled WGS sequence"/>
</dbReference>
<keyword evidence="2" id="KW-0378">Hydrolase</keyword>
<protein>
    <submittedName>
        <fullName evidence="2">MBL fold metallo-hydrolase</fullName>
    </submittedName>
</protein>
<dbReference type="PANTHER" id="PTHR30619">
    <property type="entry name" value="DNA INTERNALIZATION/COMPETENCE PROTEIN COMEC/REC2"/>
    <property type="match status" value="1"/>
</dbReference>
<dbReference type="Gene3D" id="3.60.15.10">
    <property type="entry name" value="Ribonuclease Z/Hydroxyacylglutathione hydrolase-like"/>
    <property type="match status" value="1"/>
</dbReference>
<dbReference type="AlphaFoldDB" id="A0A6M0H577"/>
<dbReference type="PROSITE" id="PS51257">
    <property type="entry name" value="PROKAR_LIPOPROTEIN"/>
    <property type="match status" value="1"/>
</dbReference>